<sequence length="228" mass="22856">MHDQQPQGNAALPGGERPVWALIGPGIAALTGLYLLTMPFGPAARLSLQSDLVLSSQSALLTTLVAYLISATAGGALGVGLGGRLLTTVGMTAIALMITGVLLNAFAPDAGIYLTGRVLSGLGAGGVVGATVAVARRAGRSPGAVVAILAGLGLLALILGPFINQGLSSALTWRLGYLITVLPLVVGLIAAAVSGFVLLLTRRPAQPNSAGMPYPPAGQRPWNAPPET</sequence>
<feature type="transmembrane region" description="Helical" evidence="6">
    <location>
        <begin position="112"/>
        <end position="135"/>
    </location>
</feature>
<dbReference type="GO" id="GO:0022857">
    <property type="term" value="F:transmembrane transporter activity"/>
    <property type="evidence" value="ECO:0007669"/>
    <property type="project" value="InterPro"/>
</dbReference>
<evidence type="ECO:0000259" key="7">
    <source>
        <dbReference type="PROSITE" id="PS50850"/>
    </source>
</evidence>
<keyword evidence="2 6" id="KW-0812">Transmembrane</keyword>
<evidence type="ECO:0000256" key="4">
    <source>
        <dbReference type="ARBA" id="ARBA00023136"/>
    </source>
</evidence>
<dbReference type="GO" id="GO:0005886">
    <property type="term" value="C:plasma membrane"/>
    <property type="evidence" value="ECO:0007669"/>
    <property type="project" value="UniProtKB-SubCell"/>
</dbReference>
<evidence type="ECO:0000256" key="2">
    <source>
        <dbReference type="ARBA" id="ARBA00022692"/>
    </source>
</evidence>
<name>A0A931A106_9ACTN</name>
<gene>
    <name evidence="8" type="ORF">ITP53_00300</name>
</gene>
<evidence type="ECO:0000256" key="6">
    <source>
        <dbReference type="SAM" id="Phobius"/>
    </source>
</evidence>
<feature type="region of interest" description="Disordered" evidence="5">
    <location>
        <begin position="207"/>
        <end position="228"/>
    </location>
</feature>
<evidence type="ECO:0000313" key="9">
    <source>
        <dbReference type="Proteomes" id="UP000605361"/>
    </source>
</evidence>
<feature type="transmembrane region" description="Helical" evidence="6">
    <location>
        <begin position="60"/>
        <end position="79"/>
    </location>
</feature>
<keyword evidence="9" id="KW-1185">Reference proteome</keyword>
<dbReference type="SUPFAM" id="SSF103473">
    <property type="entry name" value="MFS general substrate transporter"/>
    <property type="match status" value="1"/>
</dbReference>
<dbReference type="Gene3D" id="1.20.1250.20">
    <property type="entry name" value="MFS general substrate transporter like domains"/>
    <property type="match status" value="1"/>
</dbReference>
<feature type="transmembrane region" description="Helical" evidence="6">
    <location>
        <begin position="20"/>
        <end position="40"/>
    </location>
</feature>
<evidence type="ECO:0000256" key="1">
    <source>
        <dbReference type="ARBA" id="ARBA00004651"/>
    </source>
</evidence>
<dbReference type="EMBL" id="JADOGI010000001">
    <property type="protein sequence ID" value="MBF8184212.1"/>
    <property type="molecule type" value="Genomic_DNA"/>
</dbReference>
<feature type="transmembrane region" description="Helical" evidence="6">
    <location>
        <begin position="142"/>
        <end position="163"/>
    </location>
</feature>
<comment type="subcellular location">
    <subcellularLocation>
        <location evidence="1">Cell membrane</location>
        <topology evidence="1">Multi-pass membrane protein</topology>
    </subcellularLocation>
</comment>
<feature type="compositionally biased region" description="Pro residues" evidence="5">
    <location>
        <begin position="213"/>
        <end position="228"/>
    </location>
</feature>
<feature type="transmembrane region" description="Helical" evidence="6">
    <location>
        <begin position="175"/>
        <end position="200"/>
    </location>
</feature>
<comment type="caution">
    <text evidence="8">The sequence shown here is derived from an EMBL/GenBank/DDBJ whole genome shotgun (WGS) entry which is preliminary data.</text>
</comment>
<dbReference type="AlphaFoldDB" id="A0A931A106"/>
<keyword evidence="4 6" id="KW-0472">Membrane</keyword>
<evidence type="ECO:0000313" key="8">
    <source>
        <dbReference type="EMBL" id="MBF8184212.1"/>
    </source>
</evidence>
<evidence type="ECO:0000256" key="3">
    <source>
        <dbReference type="ARBA" id="ARBA00022989"/>
    </source>
</evidence>
<evidence type="ECO:0000256" key="5">
    <source>
        <dbReference type="SAM" id="MobiDB-lite"/>
    </source>
</evidence>
<dbReference type="RefSeq" id="WP_195893203.1">
    <property type="nucleotide sequence ID" value="NZ_JADOGI010000001.1"/>
</dbReference>
<dbReference type="InterPro" id="IPR036259">
    <property type="entry name" value="MFS_trans_sf"/>
</dbReference>
<dbReference type="InterPro" id="IPR020846">
    <property type="entry name" value="MFS_dom"/>
</dbReference>
<dbReference type="PROSITE" id="PS50850">
    <property type="entry name" value="MFS"/>
    <property type="match status" value="1"/>
</dbReference>
<feature type="domain" description="Major facilitator superfamily (MFS) profile" evidence="7">
    <location>
        <begin position="1"/>
        <end position="228"/>
    </location>
</feature>
<reference evidence="8" key="1">
    <citation type="submission" date="2020-11" db="EMBL/GenBank/DDBJ databases">
        <title>Whole-genome analyses of Nonomuraea sp. K274.</title>
        <authorList>
            <person name="Veyisoglu A."/>
        </authorList>
    </citation>
    <scope>NUCLEOTIDE SEQUENCE</scope>
    <source>
        <strain evidence="8">K274</strain>
    </source>
</reference>
<protein>
    <submittedName>
        <fullName evidence="8">MFS transporter</fullName>
    </submittedName>
</protein>
<organism evidence="8 9">
    <name type="scientific">Nonomuraea cypriaca</name>
    <dbReference type="NCBI Taxonomy" id="1187855"/>
    <lineage>
        <taxon>Bacteria</taxon>
        <taxon>Bacillati</taxon>
        <taxon>Actinomycetota</taxon>
        <taxon>Actinomycetes</taxon>
        <taxon>Streptosporangiales</taxon>
        <taxon>Streptosporangiaceae</taxon>
        <taxon>Nonomuraea</taxon>
    </lineage>
</organism>
<keyword evidence="3 6" id="KW-1133">Transmembrane helix</keyword>
<proteinExistence type="predicted"/>
<feature type="transmembrane region" description="Helical" evidence="6">
    <location>
        <begin position="86"/>
        <end position="106"/>
    </location>
</feature>
<accession>A0A931A106</accession>
<dbReference type="Proteomes" id="UP000605361">
    <property type="component" value="Unassembled WGS sequence"/>
</dbReference>